<proteinExistence type="predicted"/>
<dbReference type="EMBL" id="OU503036">
    <property type="protein sequence ID" value="CAI9755149.1"/>
    <property type="molecule type" value="Genomic_DNA"/>
</dbReference>
<protein>
    <submittedName>
        <fullName evidence="2">Uncharacterized protein</fullName>
    </submittedName>
</protein>
<evidence type="ECO:0000313" key="2">
    <source>
        <dbReference type="EMBL" id="CAI9755149.1"/>
    </source>
</evidence>
<keyword evidence="1" id="KW-0175">Coiled coil</keyword>
<gene>
    <name evidence="2" type="ORF">FPE_LOCUS2580</name>
</gene>
<accession>A0AAD1YRE1</accession>
<keyword evidence="3" id="KW-1185">Reference proteome</keyword>
<evidence type="ECO:0000313" key="3">
    <source>
        <dbReference type="Proteomes" id="UP000834106"/>
    </source>
</evidence>
<name>A0AAD1YRE1_9LAMI</name>
<organism evidence="2 3">
    <name type="scientific">Fraxinus pennsylvanica</name>
    <dbReference type="NCBI Taxonomy" id="56036"/>
    <lineage>
        <taxon>Eukaryota</taxon>
        <taxon>Viridiplantae</taxon>
        <taxon>Streptophyta</taxon>
        <taxon>Embryophyta</taxon>
        <taxon>Tracheophyta</taxon>
        <taxon>Spermatophyta</taxon>
        <taxon>Magnoliopsida</taxon>
        <taxon>eudicotyledons</taxon>
        <taxon>Gunneridae</taxon>
        <taxon>Pentapetalae</taxon>
        <taxon>asterids</taxon>
        <taxon>lamiids</taxon>
        <taxon>Lamiales</taxon>
        <taxon>Oleaceae</taxon>
        <taxon>Oleeae</taxon>
        <taxon>Fraxinus</taxon>
    </lineage>
</organism>
<dbReference type="AlphaFoldDB" id="A0AAD1YRE1"/>
<sequence length="209" mass="23866">MRDDKVEVERIKARLQELEASRQTQGKDSKATCLAEMNKRNRVQNFKNASEKKPVNTSLKAGEAVYDPFSRWTRSRNYYLSNSGGASGAAAAGETNGDAIAVLEELKFRLRLEWRLQPQPWKQQLMPGSLWIQELQSTKGLKQTYYIILNCPFHWPCFRSLAVLKEPQAGFMARKQRMEATVGCKVPENDGRHALTLTVSDHKRRRGLL</sequence>
<evidence type="ECO:0000256" key="1">
    <source>
        <dbReference type="SAM" id="Coils"/>
    </source>
</evidence>
<reference evidence="2" key="1">
    <citation type="submission" date="2023-05" db="EMBL/GenBank/DDBJ databases">
        <authorList>
            <person name="Huff M."/>
        </authorList>
    </citation>
    <scope>NUCLEOTIDE SEQUENCE</scope>
</reference>
<dbReference type="Proteomes" id="UP000834106">
    <property type="component" value="Chromosome 1"/>
</dbReference>
<feature type="coiled-coil region" evidence="1">
    <location>
        <begin position="1"/>
        <end position="28"/>
    </location>
</feature>